<dbReference type="Proteomes" id="UP000199687">
    <property type="component" value="Unassembled WGS sequence"/>
</dbReference>
<dbReference type="STRING" id="531814.SAMN04487944_10183"/>
<gene>
    <name evidence="1" type="ORF">SAMN04487944_10183</name>
</gene>
<reference evidence="1 2" key="1">
    <citation type="submission" date="2016-10" db="EMBL/GenBank/DDBJ databases">
        <authorList>
            <person name="de Groot N.N."/>
        </authorList>
    </citation>
    <scope>NUCLEOTIDE SEQUENCE [LARGE SCALE GENOMIC DNA]</scope>
    <source>
        <strain evidence="1 2">CGMCC 1.7727</strain>
    </source>
</reference>
<organism evidence="1 2">
    <name type="scientific">Gracilibacillus ureilyticus</name>
    <dbReference type="NCBI Taxonomy" id="531814"/>
    <lineage>
        <taxon>Bacteria</taxon>
        <taxon>Bacillati</taxon>
        <taxon>Bacillota</taxon>
        <taxon>Bacilli</taxon>
        <taxon>Bacillales</taxon>
        <taxon>Bacillaceae</taxon>
        <taxon>Gracilibacillus</taxon>
    </lineage>
</organism>
<proteinExistence type="predicted"/>
<evidence type="ECO:0000313" key="1">
    <source>
        <dbReference type="EMBL" id="SER05978.1"/>
    </source>
</evidence>
<dbReference type="AlphaFoldDB" id="A0A1H9L3S6"/>
<evidence type="ECO:0000313" key="2">
    <source>
        <dbReference type="Proteomes" id="UP000199687"/>
    </source>
</evidence>
<protein>
    <recommendedName>
        <fullName evidence="3">Hook-length control protein FliK</fullName>
    </recommendedName>
</protein>
<keyword evidence="2" id="KW-1185">Reference proteome</keyword>
<name>A0A1H9L3S6_9BACI</name>
<evidence type="ECO:0008006" key="3">
    <source>
        <dbReference type="Google" id="ProtNLM"/>
    </source>
</evidence>
<dbReference type="RefSeq" id="WP_089737857.1">
    <property type="nucleotide sequence ID" value="NZ_FOGL01000001.1"/>
</dbReference>
<dbReference type="OrthoDB" id="2351076at2"/>
<accession>A0A1H9L3S6</accession>
<dbReference type="EMBL" id="FOGL01000001">
    <property type="protein sequence ID" value="SER05978.1"/>
    <property type="molecule type" value="Genomic_DNA"/>
</dbReference>
<sequence length="687" mass="77978">MNMHTIMNSLQTASANKANSPMNLRSGQMIAGKVLELYPNQKAKIQIGGMQVVAQLETALSAKQGYIFQVVSTTNTLHLKKVNDISLASSQSLERLLQQLGVSPTNNNRELLTQLLSKNIPFTNEDAQLIARLLEKFGGNRLNQELLLTMVEKKLPITEQVFQSLQAVQQNNIGTDMKGLMNQLQSIVNQSANGSSPQLPQMMINHLNQFLGATQMTNSFPLLSNENSQILFQLMQRIGQIEPDVSLSKFQTIMQQMTSQLNPNPSSEVISRQLLQNQFIQQTKPVVQQLQPLLTKSDAEFLLHSIQNSQTVMQNSQQIANILLKSDWESANFLTPHNKAVIQQFTKEVLQFRLQENVRQLLQSQLPFNHGEQRNFDMLLKRLSNENQPNNQPNQVIQELKNMLSNSDMLPKIVSTMTRTEIETIQNWLRNPLTSLAQNQQIADLLQKINIQQFSQQEAGVVREFLLKTDQLITNEPQSVRDHFLSLMKQFIQNSGIQDEANILQQKDDQQSLSLKQLLLLGTQQGTELGGERAAKLLQTLTGMQLQMINQEQSFTHLNMQFPGEKFGLMEDIRIQFEGKKNGSSKEIDPDYCKVLFHLNLNKLGETMIAMSIQKRVVHLTVYNDRDGVKPVLAMFKPLLKEKLADLNYNLTSVTWKSTKEEDSGNRDIGKHNPYVPRTVEGIDFRV</sequence>